<protein>
    <submittedName>
        <fullName evidence="1">Uncharacterized protein</fullName>
    </submittedName>
</protein>
<organism evidence="1 2">
    <name type="scientific">Ilex paraguariensis</name>
    <name type="common">yerba mate</name>
    <dbReference type="NCBI Taxonomy" id="185542"/>
    <lineage>
        <taxon>Eukaryota</taxon>
        <taxon>Viridiplantae</taxon>
        <taxon>Streptophyta</taxon>
        <taxon>Embryophyta</taxon>
        <taxon>Tracheophyta</taxon>
        <taxon>Spermatophyta</taxon>
        <taxon>Magnoliopsida</taxon>
        <taxon>eudicotyledons</taxon>
        <taxon>Gunneridae</taxon>
        <taxon>Pentapetalae</taxon>
        <taxon>asterids</taxon>
        <taxon>campanulids</taxon>
        <taxon>Aquifoliales</taxon>
        <taxon>Aquifoliaceae</taxon>
        <taxon>Ilex</taxon>
    </lineage>
</organism>
<evidence type="ECO:0000313" key="2">
    <source>
        <dbReference type="Proteomes" id="UP001642360"/>
    </source>
</evidence>
<name>A0ABC8U9Y5_9AQUA</name>
<evidence type="ECO:0000313" key="1">
    <source>
        <dbReference type="EMBL" id="CAK9176442.1"/>
    </source>
</evidence>
<keyword evidence="2" id="KW-1185">Reference proteome</keyword>
<gene>
    <name evidence="1" type="ORF">ILEXP_LOCUS46301</name>
</gene>
<dbReference type="Proteomes" id="UP001642360">
    <property type="component" value="Unassembled WGS sequence"/>
</dbReference>
<comment type="caution">
    <text evidence="1">The sequence shown here is derived from an EMBL/GenBank/DDBJ whole genome shotgun (WGS) entry which is preliminary data.</text>
</comment>
<dbReference type="AlphaFoldDB" id="A0ABC8U9Y5"/>
<dbReference type="EMBL" id="CAUOFW020006835">
    <property type="protein sequence ID" value="CAK9176442.1"/>
    <property type="molecule type" value="Genomic_DNA"/>
</dbReference>
<proteinExistence type="predicted"/>
<reference evidence="1 2" key="1">
    <citation type="submission" date="2024-02" db="EMBL/GenBank/DDBJ databases">
        <authorList>
            <person name="Vignale AGUSTIN F."/>
            <person name="Sosa J E."/>
            <person name="Modenutti C."/>
        </authorList>
    </citation>
    <scope>NUCLEOTIDE SEQUENCE [LARGE SCALE GENOMIC DNA]</scope>
</reference>
<accession>A0ABC8U9Y5</accession>
<sequence>MSSTLRTTCLGLRDTFNGGLRGDQLGCATLCQRSQRATRAQNWLRLQIIVTFEAEDTWYVMKTPRCLNAEMMCQVESTPQTICRRLRGQHVLDSEIPLMEGSEVPLVDSELGCATLCQRSQRAIRAQNWLRLQIIGRPIFTSAELITVALIMNAMETCKEQALLIEMGFQHLFQPEFFRRFPPTEWEKVIPHSHLPN</sequence>